<feature type="domain" description="DUF4396" evidence="2">
    <location>
        <begin position="79"/>
        <end position="230"/>
    </location>
</feature>
<feature type="transmembrane region" description="Helical" evidence="1">
    <location>
        <begin position="123"/>
        <end position="144"/>
    </location>
</feature>
<keyword evidence="1" id="KW-0812">Transmembrane</keyword>
<name>A0ABV7VFR9_9PROT</name>
<reference evidence="4" key="1">
    <citation type="journal article" date="2019" name="Int. J. Syst. Evol. Microbiol.">
        <title>The Global Catalogue of Microorganisms (GCM) 10K type strain sequencing project: providing services to taxonomists for standard genome sequencing and annotation.</title>
        <authorList>
            <consortium name="The Broad Institute Genomics Platform"/>
            <consortium name="The Broad Institute Genome Sequencing Center for Infectious Disease"/>
            <person name="Wu L."/>
            <person name="Ma J."/>
        </authorList>
    </citation>
    <scope>NUCLEOTIDE SEQUENCE [LARGE SCALE GENOMIC DNA]</scope>
    <source>
        <strain evidence="4">KCTC 42182</strain>
    </source>
</reference>
<evidence type="ECO:0000313" key="3">
    <source>
        <dbReference type="EMBL" id="MFC3675672.1"/>
    </source>
</evidence>
<proteinExistence type="predicted"/>
<dbReference type="Pfam" id="PF14342">
    <property type="entry name" value="DUF4396"/>
    <property type="match status" value="1"/>
</dbReference>
<keyword evidence="1" id="KW-1133">Transmembrane helix</keyword>
<feature type="transmembrane region" description="Helical" evidence="1">
    <location>
        <begin position="35"/>
        <end position="58"/>
    </location>
</feature>
<evidence type="ECO:0000313" key="4">
    <source>
        <dbReference type="Proteomes" id="UP001595711"/>
    </source>
</evidence>
<dbReference type="RefSeq" id="WP_379724681.1">
    <property type="nucleotide sequence ID" value="NZ_JBHRYJ010000001.1"/>
</dbReference>
<dbReference type="InterPro" id="IPR025509">
    <property type="entry name" value="DUF4396"/>
</dbReference>
<comment type="caution">
    <text evidence="3">The sequence shown here is derived from an EMBL/GenBank/DDBJ whole genome shotgun (WGS) entry which is preliminary data.</text>
</comment>
<dbReference type="Proteomes" id="UP001595711">
    <property type="component" value="Unassembled WGS sequence"/>
</dbReference>
<accession>A0ABV7VFR9</accession>
<organism evidence="3 4">
    <name type="scientific">Ferrovibrio xuzhouensis</name>
    <dbReference type="NCBI Taxonomy" id="1576914"/>
    <lineage>
        <taxon>Bacteria</taxon>
        <taxon>Pseudomonadati</taxon>
        <taxon>Pseudomonadota</taxon>
        <taxon>Alphaproteobacteria</taxon>
        <taxon>Rhodospirillales</taxon>
        <taxon>Rhodospirillaceae</taxon>
        <taxon>Ferrovibrio</taxon>
    </lineage>
</organism>
<protein>
    <submittedName>
        <fullName evidence="3">DUF4396 domain-containing protein</fullName>
    </submittedName>
</protein>
<gene>
    <name evidence="3" type="ORF">ACFOOQ_08975</name>
</gene>
<feature type="transmembrane region" description="Helical" evidence="1">
    <location>
        <begin position="165"/>
        <end position="187"/>
    </location>
</feature>
<evidence type="ECO:0000256" key="1">
    <source>
        <dbReference type="SAM" id="Phobius"/>
    </source>
</evidence>
<sequence length="233" mass="25209">MIPAWLHLLALLSLGLGLVCAVVIAVDEIRRPQAMWIMNAVWPVTALFGGGLALWGYWRHGRAADHPHDDGGDPPMLVMAGKAAAHCGSGCTLGDIIAEVLALASPGLLAGFGWPWLFGDKIFAVWVLDFILAFGFGIIFQYCTIQPMRQLPPGPALVAALKADALSLTAWQVGMYSVMAMAQFAVFRPLFGLRVDAAMAEFWFAMQIAMLAGFGTALPVNVWLLKRGIKERM</sequence>
<dbReference type="EMBL" id="JBHRYJ010000001">
    <property type="protein sequence ID" value="MFC3675672.1"/>
    <property type="molecule type" value="Genomic_DNA"/>
</dbReference>
<keyword evidence="4" id="KW-1185">Reference proteome</keyword>
<evidence type="ECO:0000259" key="2">
    <source>
        <dbReference type="Pfam" id="PF14342"/>
    </source>
</evidence>
<keyword evidence="1" id="KW-0472">Membrane</keyword>
<feature type="transmembrane region" description="Helical" evidence="1">
    <location>
        <begin position="202"/>
        <end position="225"/>
    </location>
</feature>